<evidence type="ECO:0000256" key="2">
    <source>
        <dbReference type="ARBA" id="ARBA00022833"/>
    </source>
</evidence>
<feature type="region of interest" description="Disordered" evidence="8">
    <location>
        <begin position="119"/>
        <end position="150"/>
    </location>
</feature>
<keyword evidence="7" id="KW-0863">Zinc-finger</keyword>
<reference evidence="11 12" key="1">
    <citation type="submission" date="2019-04" db="EMBL/GenBank/DDBJ databases">
        <title>Friends and foes A comparative genomics study of 23 Aspergillus species from section Flavi.</title>
        <authorList>
            <consortium name="DOE Joint Genome Institute"/>
            <person name="Kjaerbolling I."/>
            <person name="Vesth T."/>
            <person name="Frisvad J.C."/>
            <person name="Nybo J.L."/>
            <person name="Theobald S."/>
            <person name="Kildgaard S."/>
            <person name="Isbrandt T."/>
            <person name="Kuo A."/>
            <person name="Sato A."/>
            <person name="Lyhne E.K."/>
            <person name="Kogle M.E."/>
            <person name="Wiebenga A."/>
            <person name="Kun R.S."/>
            <person name="Lubbers R.J."/>
            <person name="Makela M.R."/>
            <person name="Barry K."/>
            <person name="Chovatia M."/>
            <person name="Clum A."/>
            <person name="Daum C."/>
            <person name="Haridas S."/>
            <person name="He G."/>
            <person name="LaButti K."/>
            <person name="Lipzen A."/>
            <person name="Mondo S."/>
            <person name="Riley R."/>
            <person name="Salamov A."/>
            <person name="Simmons B.A."/>
            <person name="Magnuson J.K."/>
            <person name="Henrissat B."/>
            <person name="Mortensen U.H."/>
            <person name="Larsen T.O."/>
            <person name="Devries R.P."/>
            <person name="Grigoriev I.V."/>
            <person name="Machida M."/>
            <person name="Baker S.E."/>
            <person name="Andersen M.R."/>
        </authorList>
    </citation>
    <scope>NUCLEOTIDE SEQUENCE [LARGE SCALE GENOMIC DNA]</scope>
    <source>
        <strain evidence="11 12">CBS 151.66</strain>
    </source>
</reference>
<dbReference type="InterPro" id="IPR013087">
    <property type="entry name" value="Znf_C2H2_type"/>
</dbReference>
<evidence type="ECO:0000256" key="3">
    <source>
        <dbReference type="ARBA" id="ARBA00023015"/>
    </source>
</evidence>
<keyword evidence="3" id="KW-0805">Transcription regulation</keyword>
<evidence type="ECO:0000313" key="12">
    <source>
        <dbReference type="Proteomes" id="UP000326565"/>
    </source>
</evidence>
<keyword evidence="1" id="KW-0479">Metal-binding</keyword>
<evidence type="ECO:0000256" key="8">
    <source>
        <dbReference type="SAM" id="MobiDB-lite"/>
    </source>
</evidence>
<feature type="region of interest" description="Disordered" evidence="8">
    <location>
        <begin position="1"/>
        <end position="48"/>
    </location>
</feature>
<evidence type="ECO:0000313" key="11">
    <source>
        <dbReference type="EMBL" id="KAB8077928.1"/>
    </source>
</evidence>
<dbReference type="InterPro" id="IPR001138">
    <property type="entry name" value="Zn2Cys6_DnaBD"/>
</dbReference>
<dbReference type="GO" id="GO:0008270">
    <property type="term" value="F:zinc ion binding"/>
    <property type="evidence" value="ECO:0007669"/>
    <property type="project" value="UniProtKB-KW"/>
</dbReference>
<gene>
    <name evidence="11" type="ORF">BDV29DRAFT_31821</name>
</gene>
<evidence type="ECO:0000256" key="7">
    <source>
        <dbReference type="PROSITE-ProRule" id="PRU00042"/>
    </source>
</evidence>
<evidence type="ECO:0000256" key="5">
    <source>
        <dbReference type="ARBA" id="ARBA00023163"/>
    </source>
</evidence>
<evidence type="ECO:0000256" key="1">
    <source>
        <dbReference type="ARBA" id="ARBA00022723"/>
    </source>
</evidence>
<dbReference type="PANTHER" id="PTHR47660">
    <property type="entry name" value="TRANSCRIPTION FACTOR WITH C2H2 AND ZN(2)-CYS(6) DNA BINDING DOMAIN (EUROFUNG)-RELATED-RELATED"/>
    <property type="match status" value="1"/>
</dbReference>
<feature type="compositionally biased region" description="Pro residues" evidence="8">
    <location>
        <begin position="119"/>
        <end position="137"/>
    </location>
</feature>
<keyword evidence="4" id="KW-0238">DNA-binding</keyword>
<accession>A0A5N5XAX7</accession>
<feature type="domain" description="C2H2-type" evidence="10">
    <location>
        <begin position="52"/>
        <end position="81"/>
    </location>
</feature>
<name>A0A5N5XAX7_9EURO</name>
<sequence>MAALVEDRMNFDTSMRSVETNMSSTSRAEGSTTISPKSQTADQVSGSPSGDFRCGICNKTYSRRDLRDRHRRRCIKTAGQERLSKRKSCETCAQKKLRCSMTRPACTRCVQMRTPCHYPPSSIPPRIPEPQDTPPPTATTSSASVASSVHTPVSISAQSSISPNAMVRNMVTETSSSVMALDDVPATMSAHSGTNEMRSLPMASQQSSTTANHFDPMSATAWSPFGTSNMDSMVRALDGSLFSPGGSLTWGDEFTPMADPMSVGSAFPGGMEDSASAASSYFIPLHEISKPVGSLEAPPTGTMAGDAYNTTSPYNIPSIPSLSSTSSESAWRDSTTRGDDTDSTHMSIRGDNPSRLIFGHNFVPKLGSLSRRDADDAYQELFTVLREYPGLILEREFWSPFVHHRLYRCSLGGMAEPLGIALACVSAHASSVESSYGFVDRMINEEREKLVRNFHVHIDTPETCLAAVHAVCVYQILGLFGDNFIPAAIVKSHAPKEANERRREETERAAELHGSFLLKMIRRLYKLNQESLLIHHDDETDWNRWKFTESLRRNVFFVNMINILGAKARKLNEHYFEPLGDDIVLELPLPAPEYMWRSCSEEEWVMAREHTLRQSANPLKLPDGVQCPAGPRTLRQVLELDRAGTLDISSLLPVTRMILACAKIAPKGDLLGQGL</sequence>
<dbReference type="PANTHER" id="PTHR47660:SF3">
    <property type="entry name" value="FINGER DOMAIN PROTEIN, PUTATIVE (AFU_ORTHOLOGUE AFUA_4G03310)-RELATED"/>
    <property type="match status" value="1"/>
</dbReference>
<evidence type="ECO:0000259" key="10">
    <source>
        <dbReference type="PROSITE" id="PS50157"/>
    </source>
</evidence>
<proteinExistence type="predicted"/>
<evidence type="ECO:0000259" key="9">
    <source>
        <dbReference type="PROSITE" id="PS50048"/>
    </source>
</evidence>
<dbReference type="Proteomes" id="UP000326565">
    <property type="component" value="Unassembled WGS sequence"/>
</dbReference>
<feature type="compositionally biased region" description="Polar residues" evidence="8">
    <location>
        <begin position="11"/>
        <end position="48"/>
    </location>
</feature>
<dbReference type="PROSITE" id="PS50048">
    <property type="entry name" value="ZN2_CY6_FUNGAL_2"/>
    <property type="match status" value="1"/>
</dbReference>
<dbReference type="SMART" id="SM00066">
    <property type="entry name" value="GAL4"/>
    <property type="match status" value="1"/>
</dbReference>
<dbReference type="OrthoDB" id="5423818at2759"/>
<dbReference type="GO" id="GO:0009893">
    <property type="term" value="P:positive regulation of metabolic process"/>
    <property type="evidence" value="ECO:0007669"/>
    <property type="project" value="UniProtKB-ARBA"/>
</dbReference>
<organism evidence="11 12">
    <name type="scientific">Aspergillus leporis</name>
    <dbReference type="NCBI Taxonomy" id="41062"/>
    <lineage>
        <taxon>Eukaryota</taxon>
        <taxon>Fungi</taxon>
        <taxon>Dikarya</taxon>
        <taxon>Ascomycota</taxon>
        <taxon>Pezizomycotina</taxon>
        <taxon>Eurotiomycetes</taxon>
        <taxon>Eurotiomycetidae</taxon>
        <taxon>Eurotiales</taxon>
        <taxon>Aspergillaceae</taxon>
        <taxon>Aspergillus</taxon>
        <taxon>Aspergillus subgen. Circumdati</taxon>
    </lineage>
</organism>
<evidence type="ECO:0000256" key="4">
    <source>
        <dbReference type="ARBA" id="ARBA00023125"/>
    </source>
</evidence>
<dbReference type="GO" id="GO:0003677">
    <property type="term" value="F:DNA binding"/>
    <property type="evidence" value="ECO:0007669"/>
    <property type="project" value="UniProtKB-KW"/>
</dbReference>
<keyword evidence="12" id="KW-1185">Reference proteome</keyword>
<evidence type="ECO:0000256" key="6">
    <source>
        <dbReference type="ARBA" id="ARBA00023242"/>
    </source>
</evidence>
<dbReference type="GO" id="GO:0000981">
    <property type="term" value="F:DNA-binding transcription factor activity, RNA polymerase II-specific"/>
    <property type="evidence" value="ECO:0007669"/>
    <property type="project" value="InterPro"/>
</dbReference>
<dbReference type="EMBL" id="ML732163">
    <property type="protein sequence ID" value="KAB8077928.1"/>
    <property type="molecule type" value="Genomic_DNA"/>
</dbReference>
<feature type="compositionally biased region" description="Basic and acidic residues" evidence="8">
    <location>
        <begin position="1"/>
        <end position="10"/>
    </location>
</feature>
<dbReference type="Gene3D" id="4.10.240.10">
    <property type="entry name" value="Zn(2)-C6 fungal-type DNA-binding domain"/>
    <property type="match status" value="1"/>
</dbReference>
<feature type="domain" description="Zn(2)-C6 fungal-type" evidence="9">
    <location>
        <begin position="88"/>
        <end position="118"/>
    </location>
</feature>
<protein>
    <submittedName>
        <fullName evidence="11">Uncharacterized protein</fullName>
    </submittedName>
</protein>
<keyword evidence="2" id="KW-0862">Zinc</keyword>
<feature type="compositionally biased region" description="Low complexity" evidence="8">
    <location>
        <begin position="138"/>
        <end position="150"/>
    </location>
</feature>
<dbReference type="InterPro" id="IPR036864">
    <property type="entry name" value="Zn2-C6_fun-type_DNA-bd_sf"/>
</dbReference>
<feature type="compositionally biased region" description="Basic and acidic residues" evidence="8">
    <location>
        <begin position="330"/>
        <end position="343"/>
    </location>
</feature>
<keyword evidence="5" id="KW-0804">Transcription</keyword>
<dbReference type="Pfam" id="PF00172">
    <property type="entry name" value="Zn_clus"/>
    <property type="match status" value="1"/>
</dbReference>
<dbReference type="SUPFAM" id="SSF57701">
    <property type="entry name" value="Zn2/Cys6 DNA-binding domain"/>
    <property type="match status" value="1"/>
</dbReference>
<feature type="compositionally biased region" description="Low complexity" evidence="8">
    <location>
        <begin position="319"/>
        <end position="329"/>
    </location>
</feature>
<dbReference type="CDD" id="cd00067">
    <property type="entry name" value="GAL4"/>
    <property type="match status" value="1"/>
</dbReference>
<dbReference type="PROSITE" id="PS50157">
    <property type="entry name" value="ZINC_FINGER_C2H2_2"/>
    <property type="match status" value="1"/>
</dbReference>
<feature type="region of interest" description="Disordered" evidence="8">
    <location>
        <begin position="319"/>
        <end position="350"/>
    </location>
</feature>
<dbReference type="AlphaFoldDB" id="A0A5N5XAX7"/>
<keyword evidence="6" id="KW-0539">Nucleus</keyword>
<dbReference type="PROSITE" id="PS00463">
    <property type="entry name" value="ZN2_CY6_FUNGAL_1"/>
    <property type="match status" value="1"/>
</dbReference>